<protein>
    <submittedName>
        <fullName evidence="3">Uncharacterized protein</fullName>
    </submittedName>
</protein>
<feature type="compositionally biased region" description="Low complexity" evidence="1">
    <location>
        <begin position="33"/>
        <end position="43"/>
    </location>
</feature>
<dbReference type="Proteomes" id="UP000887581">
    <property type="component" value="Unplaced"/>
</dbReference>
<reference evidence="3" key="1">
    <citation type="submission" date="2022-11" db="UniProtKB">
        <authorList>
            <consortium name="WormBaseParasite"/>
        </authorList>
    </citation>
    <scope>IDENTIFICATION</scope>
</reference>
<name>A0A915PYE4_9BILA</name>
<dbReference type="InterPro" id="IPR008569">
    <property type="entry name" value="DUF851"/>
</dbReference>
<dbReference type="WBParaSite" id="sdigi.contig36.g2482.t1">
    <property type="protein sequence ID" value="sdigi.contig36.g2482.t1"/>
    <property type="gene ID" value="sdigi.contig36.g2482"/>
</dbReference>
<sequence length="206" mass="24201">MPDRQVQKNRRSQKGTASVRSIRKTLRSWRPTSARSSMSPSSRESIKSTRQRIKALFSRPMQEASLQKFVERIKKRKELLEEKNFKQDEEKSSEEATDEDLPMDSDILLEVQAGLRKLVKMPEIRIVMDPYAPLDYLKSRDKIFFTTEVVFSNTVRSMVNLNDEISNKELISMRNRKLSKILIEEPLEVTRYDEDNPLINKRVPIR</sequence>
<dbReference type="AlphaFoldDB" id="A0A915PYE4"/>
<evidence type="ECO:0000256" key="1">
    <source>
        <dbReference type="SAM" id="MobiDB-lite"/>
    </source>
</evidence>
<accession>A0A915PYE4</accession>
<evidence type="ECO:0000313" key="2">
    <source>
        <dbReference type="Proteomes" id="UP000887581"/>
    </source>
</evidence>
<dbReference type="Pfam" id="PF05867">
    <property type="entry name" value="DUF851"/>
    <property type="match status" value="1"/>
</dbReference>
<keyword evidence="2" id="KW-1185">Reference proteome</keyword>
<evidence type="ECO:0000313" key="3">
    <source>
        <dbReference type="WBParaSite" id="sdigi.contig36.g2482.t1"/>
    </source>
</evidence>
<feature type="region of interest" description="Disordered" evidence="1">
    <location>
        <begin position="1"/>
        <end position="51"/>
    </location>
</feature>
<organism evidence="2 3">
    <name type="scientific">Setaria digitata</name>
    <dbReference type="NCBI Taxonomy" id="48799"/>
    <lineage>
        <taxon>Eukaryota</taxon>
        <taxon>Metazoa</taxon>
        <taxon>Ecdysozoa</taxon>
        <taxon>Nematoda</taxon>
        <taxon>Chromadorea</taxon>
        <taxon>Rhabditida</taxon>
        <taxon>Spirurina</taxon>
        <taxon>Spiruromorpha</taxon>
        <taxon>Filarioidea</taxon>
        <taxon>Setariidae</taxon>
        <taxon>Setaria</taxon>
    </lineage>
</organism>
<proteinExistence type="predicted"/>